<dbReference type="GO" id="GO:0016887">
    <property type="term" value="F:ATP hydrolysis activity"/>
    <property type="evidence" value="ECO:0007669"/>
    <property type="project" value="InterPro"/>
</dbReference>
<evidence type="ECO:0000256" key="1">
    <source>
        <dbReference type="SAM" id="Coils"/>
    </source>
</evidence>
<dbReference type="EMBL" id="JGVH01000051">
    <property type="protein sequence ID" value="KER02335.1"/>
    <property type="molecule type" value="Genomic_DNA"/>
</dbReference>
<dbReference type="SUPFAM" id="SSF52540">
    <property type="entry name" value="P-loop containing nucleoside triphosphate hydrolases"/>
    <property type="match status" value="1"/>
</dbReference>
<dbReference type="InterPro" id="IPR027417">
    <property type="entry name" value="P-loop_NTPase"/>
</dbReference>
<dbReference type="InterPro" id="IPR003593">
    <property type="entry name" value="AAA+_ATPase"/>
</dbReference>
<evidence type="ECO:0000259" key="2">
    <source>
        <dbReference type="SMART" id="SM00382"/>
    </source>
</evidence>
<dbReference type="RefSeq" id="WP_036840199.1">
    <property type="nucleotide sequence ID" value="NZ_CAWLUD010000051.1"/>
</dbReference>
<keyword evidence="1" id="KW-0175">Coiled coil</keyword>
<feature type="domain" description="AAA+ ATPase" evidence="2">
    <location>
        <begin position="525"/>
        <end position="696"/>
    </location>
</feature>
<feature type="coiled-coil region" evidence="1">
    <location>
        <begin position="317"/>
        <end position="447"/>
    </location>
</feature>
<dbReference type="Pfam" id="PF00004">
    <property type="entry name" value="AAA"/>
    <property type="match status" value="1"/>
</dbReference>
<evidence type="ECO:0000313" key="3">
    <source>
        <dbReference type="EMBL" id="KER02335.1"/>
    </source>
</evidence>
<evidence type="ECO:0000313" key="4">
    <source>
        <dbReference type="Proteomes" id="UP000028002"/>
    </source>
</evidence>
<dbReference type="InterPro" id="IPR003959">
    <property type="entry name" value="ATPase_AAA_core"/>
</dbReference>
<sequence>MQTNERKVLCMIEKGYSYEREDQLGKLRVYFEILNNGEIVPINKESLFCETEQVFVTSGYSELREKYSSSLFAATCVPTNFEKKEGNCQYITRANFCEEIKGLLACQVYDLPFPDVNEAVIILTEKPVTKTILIQNDSYIYGPFDYIDEIDPATNQHILHLKPISTPLNKIQQFHIGKIGIQKCIAYLSQNNHSHMTFLCNIKRIFENIDDTIDYITNDQIISTYGNRIAQNSEIRSFNKGTIAQIRKCYTSSQEFRTFPERFNRLFQSLEMAESWDNTRKDLMDSFLSIDKGKEILKKYIDENKEKYFREEKQSFLKKLQEDKLNQQQTFNELVNKKEQVEADIRKMLRARELFLFNGGQISTITITAEEKNKIEQKLSSRRKELDTLTAEVKVLEEKHSRFKKIEDLKNEIDDLERERDRYRDRKRQMEEQVEDVAKKLRESNEVLTSRLVQLKPDVDALCGLKPKAVFSSLDYNVITREISATESDEDTRENLINSVLDALNNRGRKTDYYTVANILTTIAQCQFTLFSGLPGTGKTSLAKILAASLGLQNRLLNIPVARGWTSSRDVLGFYNALSQSFIPSATGLFDLIRHLHYEMKEKIESAAPAIVLLDEFNLSQPEHYFSPFLEMADPESKRIILTGNPEEQHFQVPTYLRFLGTINQDESVQSLTPRLLDRAAIINFDDFEQDYDLSVVKSDTHKDLSISPITGNKFIDIFLPRSLEMTPDIERILQLIIETLRDDNPEFGTPVIVSYRKIKAIRSYHNVAGPMMYIESKYKALDYAVVQHILPLLNGYGQNFGNRLNTLLDNLPDEMERSHKLLRRIISTGNQNMFCYGANI</sequence>
<accession>A0A081RUI2</accession>
<dbReference type="GO" id="GO:0005524">
    <property type="term" value="F:ATP binding"/>
    <property type="evidence" value="ECO:0007669"/>
    <property type="project" value="InterPro"/>
</dbReference>
<dbReference type="Gene3D" id="3.40.50.300">
    <property type="entry name" value="P-loop containing nucleotide triphosphate hydrolases"/>
    <property type="match status" value="1"/>
</dbReference>
<proteinExistence type="predicted"/>
<dbReference type="Proteomes" id="UP000028002">
    <property type="component" value="Unassembled WGS sequence"/>
</dbReference>
<reference evidence="3 4" key="1">
    <citation type="submission" date="2014-03" db="EMBL/GenBank/DDBJ databases">
        <title>Draft Genome of Photorhabdus temperata Meg1.</title>
        <authorList>
            <person name="Hurst S.G.IV."/>
            <person name="Morris K."/>
            <person name="Thomas K."/>
            <person name="Tisa L.S."/>
        </authorList>
    </citation>
    <scope>NUCLEOTIDE SEQUENCE [LARGE SCALE GENOMIC DNA]</scope>
    <source>
        <strain evidence="3 4">Meg1</strain>
    </source>
</reference>
<dbReference type="SMART" id="SM00382">
    <property type="entry name" value="AAA"/>
    <property type="match status" value="1"/>
</dbReference>
<dbReference type="AlphaFoldDB" id="A0A081RUI2"/>
<name>A0A081RUI2_PHOTE</name>
<protein>
    <submittedName>
        <fullName evidence="3">MoxR-like ATPase</fullName>
    </submittedName>
</protein>
<gene>
    <name evidence="3" type="ORF">MEG1DRAFT_03036</name>
</gene>
<dbReference type="PATRIC" id="fig|1393735.3.peg.3092"/>
<comment type="caution">
    <text evidence="3">The sequence shown here is derived from an EMBL/GenBank/DDBJ whole genome shotgun (WGS) entry which is preliminary data.</text>
</comment>
<organism evidence="3 4">
    <name type="scientific">Photorhabdus temperata subsp. temperata Meg1</name>
    <dbReference type="NCBI Taxonomy" id="1393735"/>
    <lineage>
        <taxon>Bacteria</taxon>
        <taxon>Pseudomonadati</taxon>
        <taxon>Pseudomonadota</taxon>
        <taxon>Gammaproteobacteria</taxon>
        <taxon>Enterobacterales</taxon>
        <taxon>Morganellaceae</taxon>
        <taxon>Photorhabdus</taxon>
    </lineage>
</organism>